<sequence>MQNWLEIYMLNEMLLLFSIVIAFLVLTIFGKRKTWMTTDSFMTVTCGVAFIFFTKQLLKAETEGDIRTMDENVATVFGITLLCSGLSWLMHEKSKDQKTSGVLLAMLSFAYFLNKPNNKPASKDKKNIDWSEQATKTDSYLRIQAIIMFLIGISLIAFPGKVIGMAVNFPHFTIIILQRKCSDIS</sequence>
<evidence type="ECO:0000313" key="4">
    <source>
        <dbReference type="Proteomes" id="UP000015101"/>
    </source>
</evidence>
<dbReference type="RefSeq" id="XP_009025057.1">
    <property type="nucleotide sequence ID" value="XM_009026809.1"/>
</dbReference>
<keyword evidence="4" id="KW-1185">Reference proteome</keyword>
<feature type="transmembrane region" description="Helical" evidence="1">
    <location>
        <begin position="73"/>
        <end position="91"/>
    </location>
</feature>
<dbReference type="Proteomes" id="UP000015101">
    <property type="component" value="Unassembled WGS sequence"/>
</dbReference>
<organism evidence="3 4">
    <name type="scientific">Helobdella robusta</name>
    <name type="common">Californian leech</name>
    <dbReference type="NCBI Taxonomy" id="6412"/>
    <lineage>
        <taxon>Eukaryota</taxon>
        <taxon>Metazoa</taxon>
        <taxon>Spiralia</taxon>
        <taxon>Lophotrochozoa</taxon>
        <taxon>Annelida</taxon>
        <taxon>Clitellata</taxon>
        <taxon>Hirudinea</taxon>
        <taxon>Rhynchobdellida</taxon>
        <taxon>Glossiphoniidae</taxon>
        <taxon>Helobdella</taxon>
    </lineage>
</organism>
<keyword evidence="1" id="KW-0812">Transmembrane</keyword>
<reference evidence="4" key="1">
    <citation type="submission" date="2012-12" db="EMBL/GenBank/DDBJ databases">
        <authorList>
            <person name="Hellsten U."/>
            <person name="Grimwood J."/>
            <person name="Chapman J.A."/>
            <person name="Shapiro H."/>
            <person name="Aerts A."/>
            <person name="Otillar R.P."/>
            <person name="Terry A.Y."/>
            <person name="Boore J.L."/>
            <person name="Simakov O."/>
            <person name="Marletaz F."/>
            <person name="Cho S.-J."/>
            <person name="Edsinger-Gonzales E."/>
            <person name="Havlak P."/>
            <person name="Kuo D.-H."/>
            <person name="Larsson T."/>
            <person name="Lv J."/>
            <person name="Arendt D."/>
            <person name="Savage R."/>
            <person name="Osoegawa K."/>
            <person name="de Jong P."/>
            <person name="Lindberg D.R."/>
            <person name="Seaver E.C."/>
            <person name="Weisblat D.A."/>
            <person name="Putnam N.H."/>
            <person name="Grigoriev I.V."/>
            <person name="Rokhsar D.S."/>
        </authorList>
    </citation>
    <scope>NUCLEOTIDE SEQUENCE</scope>
</reference>
<evidence type="ECO:0000313" key="3">
    <source>
        <dbReference type="EnsemblMetazoa" id="HelroP178729"/>
    </source>
</evidence>
<feature type="transmembrane region" description="Helical" evidence="1">
    <location>
        <begin position="35"/>
        <end position="53"/>
    </location>
</feature>
<dbReference type="CTD" id="20206928"/>
<reference evidence="3" key="3">
    <citation type="submission" date="2015-06" db="UniProtKB">
        <authorList>
            <consortium name="EnsemblMetazoa"/>
        </authorList>
    </citation>
    <scope>IDENTIFICATION</scope>
</reference>
<feature type="transmembrane region" description="Helical" evidence="1">
    <location>
        <begin position="7"/>
        <end position="29"/>
    </location>
</feature>
<dbReference type="GeneID" id="20206928"/>
<evidence type="ECO:0000313" key="2">
    <source>
        <dbReference type="EMBL" id="ESN96929.1"/>
    </source>
</evidence>
<dbReference type="EMBL" id="AMQM01006538">
    <property type="status" value="NOT_ANNOTATED_CDS"/>
    <property type="molecule type" value="Genomic_DNA"/>
</dbReference>
<keyword evidence="1" id="KW-0472">Membrane</keyword>
<dbReference type="EMBL" id="KB097487">
    <property type="protein sequence ID" value="ESN96929.1"/>
    <property type="molecule type" value="Genomic_DNA"/>
</dbReference>
<keyword evidence="1" id="KW-1133">Transmembrane helix</keyword>
<dbReference type="KEGG" id="hro:HELRODRAFT_178729"/>
<name>T1FDM9_HELRO</name>
<feature type="transmembrane region" description="Helical" evidence="1">
    <location>
        <begin position="140"/>
        <end position="158"/>
    </location>
</feature>
<evidence type="ECO:0000256" key="1">
    <source>
        <dbReference type="SAM" id="Phobius"/>
    </source>
</evidence>
<dbReference type="EnsemblMetazoa" id="HelroT178729">
    <property type="protein sequence ID" value="HelroP178729"/>
    <property type="gene ID" value="HelroG178729"/>
</dbReference>
<protein>
    <submittedName>
        <fullName evidence="2 3">Uncharacterized protein</fullName>
    </submittedName>
</protein>
<reference evidence="2 4" key="2">
    <citation type="journal article" date="2013" name="Nature">
        <title>Insights into bilaterian evolution from three spiralian genomes.</title>
        <authorList>
            <person name="Simakov O."/>
            <person name="Marletaz F."/>
            <person name="Cho S.J."/>
            <person name="Edsinger-Gonzales E."/>
            <person name="Havlak P."/>
            <person name="Hellsten U."/>
            <person name="Kuo D.H."/>
            <person name="Larsson T."/>
            <person name="Lv J."/>
            <person name="Arendt D."/>
            <person name="Savage R."/>
            <person name="Osoegawa K."/>
            <person name="de Jong P."/>
            <person name="Grimwood J."/>
            <person name="Chapman J.A."/>
            <person name="Shapiro H."/>
            <person name="Aerts A."/>
            <person name="Otillar R.P."/>
            <person name="Terry A.Y."/>
            <person name="Boore J.L."/>
            <person name="Grigoriev I.V."/>
            <person name="Lindberg D.R."/>
            <person name="Seaver E.C."/>
            <person name="Weisblat D.A."/>
            <person name="Putnam N.H."/>
            <person name="Rokhsar D.S."/>
        </authorList>
    </citation>
    <scope>NUCLEOTIDE SEQUENCE</scope>
</reference>
<dbReference type="HOGENOM" id="CLU_1462859_0_0_1"/>
<accession>T1FDM9</accession>
<dbReference type="AlphaFoldDB" id="T1FDM9"/>
<proteinExistence type="predicted"/>
<dbReference type="InParanoid" id="T1FDM9"/>
<gene>
    <name evidence="3" type="primary">20206928</name>
    <name evidence="2" type="ORF">HELRODRAFT_178729</name>
</gene>